<evidence type="ECO:0000256" key="7">
    <source>
        <dbReference type="ARBA" id="ARBA00023137"/>
    </source>
</evidence>
<keyword evidence="3" id="KW-0808">Transferase</keyword>
<accession>A0A315VZI5</accession>
<evidence type="ECO:0000256" key="2">
    <source>
        <dbReference type="ARBA" id="ARBA00022443"/>
    </source>
</evidence>
<reference evidence="10 11" key="1">
    <citation type="journal article" date="2018" name="G3 (Bethesda)">
        <title>A High-Quality Reference Genome for the Invasive Mosquitofish Gambusia affinis Using a Chicago Library.</title>
        <authorList>
            <person name="Hoffberg S.L."/>
            <person name="Troendle N.J."/>
            <person name="Glenn T.C."/>
            <person name="Mahmud O."/>
            <person name="Louha S."/>
            <person name="Chalopin D."/>
            <person name="Bennetzen J.L."/>
            <person name="Mauricio R."/>
        </authorList>
    </citation>
    <scope>NUCLEOTIDE SEQUENCE [LARGE SCALE GENOMIC DNA]</scope>
    <source>
        <strain evidence="10">NE01/NJP1002.9</strain>
        <tissue evidence="10">Muscle</tissue>
    </source>
</reference>
<protein>
    <recommendedName>
        <fullName evidence="1">non-specific protein-tyrosine kinase</fullName>
        <ecNumber evidence="1">2.7.10.2</ecNumber>
    </recommendedName>
</protein>
<feature type="region of interest" description="Disordered" evidence="8">
    <location>
        <begin position="105"/>
        <end position="128"/>
    </location>
</feature>
<name>A0A315VZI5_GAMAF</name>
<evidence type="ECO:0000256" key="1">
    <source>
        <dbReference type="ARBA" id="ARBA00011903"/>
    </source>
</evidence>
<keyword evidence="6" id="KW-0067">ATP-binding</keyword>
<dbReference type="EC" id="2.7.10.2" evidence="1"/>
<dbReference type="Proteomes" id="UP000250572">
    <property type="component" value="Unassembled WGS sequence"/>
</dbReference>
<dbReference type="GO" id="GO:0005524">
    <property type="term" value="F:ATP binding"/>
    <property type="evidence" value="ECO:0007669"/>
    <property type="project" value="UniProtKB-KW"/>
</dbReference>
<dbReference type="AlphaFoldDB" id="A0A315VZI5"/>
<proteinExistence type="predicted"/>
<dbReference type="InterPro" id="IPR049587">
    <property type="entry name" value="TNK-like_SAM"/>
</dbReference>
<evidence type="ECO:0000256" key="3">
    <source>
        <dbReference type="ARBA" id="ARBA00022679"/>
    </source>
</evidence>
<dbReference type="GO" id="GO:0004715">
    <property type="term" value="F:non-membrane spanning protein tyrosine kinase activity"/>
    <property type="evidence" value="ECO:0007669"/>
    <property type="project" value="UniProtKB-EC"/>
</dbReference>
<organism evidence="10 11">
    <name type="scientific">Gambusia affinis</name>
    <name type="common">Western mosquitofish</name>
    <name type="synonym">Heterandria affinis</name>
    <dbReference type="NCBI Taxonomy" id="33528"/>
    <lineage>
        <taxon>Eukaryota</taxon>
        <taxon>Metazoa</taxon>
        <taxon>Chordata</taxon>
        <taxon>Craniata</taxon>
        <taxon>Vertebrata</taxon>
        <taxon>Euteleostomi</taxon>
        <taxon>Actinopterygii</taxon>
        <taxon>Neopterygii</taxon>
        <taxon>Teleostei</taxon>
        <taxon>Neoteleostei</taxon>
        <taxon>Acanthomorphata</taxon>
        <taxon>Ovalentaria</taxon>
        <taxon>Atherinomorphae</taxon>
        <taxon>Cyprinodontiformes</taxon>
        <taxon>Poeciliidae</taxon>
        <taxon>Poeciliinae</taxon>
        <taxon>Gambusia</taxon>
    </lineage>
</organism>
<evidence type="ECO:0000256" key="5">
    <source>
        <dbReference type="ARBA" id="ARBA00022777"/>
    </source>
</evidence>
<dbReference type="InterPro" id="IPR013761">
    <property type="entry name" value="SAM/pointed_sf"/>
</dbReference>
<comment type="caution">
    <text evidence="10">The sequence shown here is derived from an EMBL/GenBank/DDBJ whole genome shotgun (WGS) entry which is preliminary data.</text>
</comment>
<keyword evidence="5" id="KW-0418">Kinase</keyword>
<sequence>MLLYFSFSCWYVRLYFSTGSRDSVLLNSLLLHSVAQRTSLGSRSEDSQGSLGYATPSENQPSDVNTCSSSALQLTLGMKVLTVEDQGLSFWWVCEAQVRKLGKGRGQVRNRAGAEQVPGNPQSSEEPVGGFDSDMIHLFLLACLGQVMLMDQDTQWLHQLLAEVQLEKFYVRVRDNLNITRMEHFNYVKESDLERIGISKPAQRRLWEALKRYKTASRSRRVR</sequence>
<feature type="region of interest" description="Disordered" evidence="8">
    <location>
        <begin position="41"/>
        <end position="66"/>
    </location>
</feature>
<dbReference type="InterPro" id="IPR055175">
    <property type="entry name" value="ACK/TNK-like_SAM"/>
</dbReference>
<evidence type="ECO:0000313" key="11">
    <source>
        <dbReference type="Proteomes" id="UP000250572"/>
    </source>
</evidence>
<evidence type="ECO:0000259" key="9">
    <source>
        <dbReference type="Pfam" id="PF22931"/>
    </source>
</evidence>
<evidence type="ECO:0000313" key="10">
    <source>
        <dbReference type="EMBL" id="PWA28885.1"/>
    </source>
</evidence>
<dbReference type="CDD" id="cd09539">
    <property type="entry name" value="SAM_TNK-like"/>
    <property type="match status" value="1"/>
</dbReference>
<evidence type="ECO:0000256" key="8">
    <source>
        <dbReference type="SAM" id="MobiDB-lite"/>
    </source>
</evidence>
<dbReference type="EMBL" id="NHOQ01000739">
    <property type="protein sequence ID" value="PWA28885.1"/>
    <property type="molecule type" value="Genomic_DNA"/>
</dbReference>
<keyword evidence="7" id="KW-0829">Tyrosine-protein kinase</keyword>
<feature type="domain" description="ACK/TNK-like SAM" evidence="9">
    <location>
        <begin position="157"/>
        <end position="212"/>
    </location>
</feature>
<keyword evidence="2" id="KW-0728">SH3 domain</keyword>
<evidence type="ECO:0000256" key="6">
    <source>
        <dbReference type="ARBA" id="ARBA00022840"/>
    </source>
</evidence>
<gene>
    <name evidence="10" type="ORF">CCH79_00012972</name>
</gene>
<keyword evidence="4" id="KW-0547">Nucleotide-binding</keyword>
<evidence type="ECO:0000256" key="4">
    <source>
        <dbReference type="ARBA" id="ARBA00022741"/>
    </source>
</evidence>
<keyword evidence="11" id="KW-1185">Reference proteome</keyword>
<dbReference type="Gene3D" id="1.10.150.50">
    <property type="entry name" value="Transcription Factor, Ets-1"/>
    <property type="match status" value="1"/>
</dbReference>
<dbReference type="Pfam" id="PF22931">
    <property type="entry name" value="SAM_TNK"/>
    <property type="match status" value="1"/>
</dbReference>